<gene>
    <name evidence="1" type="ORF">D4A39_07945</name>
</gene>
<protein>
    <recommendedName>
        <fullName evidence="3">Sel1 repeat family protein</fullName>
    </recommendedName>
</protein>
<evidence type="ECO:0008006" key="3">
    <source>
        <dbReference type="Google" id="ProtNLM"/>
    </source>
</evidence>
<proteinExistence type="predicted"/>
<keyword evidence="2" id="KW-1185">Reference proteome</keyword>
<dbReference type="Proteomes" id="UP000283734">
    <property type="component" value="Unassembled WGS sequence"/>
</dbReference>
<name>A0A418XZD4_9GAMM</name>
<comment type="caution">
    <text evidence="1">The sequence shown here is derived from an EMBL/GenBank/DDBJ whole genome shotgun (WGS) entry which is preliminary data.</text>
</comment>
<reference evidence="1 2" key="1">
    <citation type="submission" date="2018-09" db="EMBL/GenBank/DDBJ databases">
        <title>Alcanivorax profundi sp. nov., isolated from 1000 m-depth seawater of the Mariana Trench.</title>
        <authorList>
            <person name="Liu J."/>
        </authorList>
    </citation>
    <scope>NUCLEOTIDE SEQUENCE [LARGE SCALE GENOMIC DNA]</scope>
    <source>
        <strain evidence="1 2">MTEO17</strain>
    </source>
</reference>
<evidence type="ECO:0000313" key="1">
    <source>
        <dbReference type="EMBL" id="RJG18394.1"/>
    </source>
</evidence>
<dbReference type="AlphaFoldDB" id="A0A418XZD4"/>
<organism evidence="1 2">
    <name type="scientific">Alcanivorax profundi</name>
    <dbReference type="NCBI Taxonomy" id="2338368"/>
    <lineage>
        <taxon>Bacteria</taxon>
        <taxon>Pseudomonadati</taxon>
        <taxon>Pseudomonadota</taxon>
        <taxon>Gammaproteobacteria</taxon>
        <taxon>Oceanospirillales</taxon>
        <taxon>Alcanivoracaceae</taxon>
        <taxon>Alcanivorax</taxon>
    </lineage>
</organism>
<dbReference type="EMBL" id="QYYA01000002">
    <property type="protein sequence ID" value="RJG18394.1"/>
    <property type="molecule type" value="Genomic_DNA"/>
</dbReference>
<sequence length="113" mass="12652">MAGAADYKKHFIVANKVAKAEGEPWIDEYRTNTKDFERGKDPSAAIAEFNYLAFDGSVASSIRLCAIYAYGVESEVNPIAGLFWCGKAYEAGYKAAESIRRELFLKHWPEYEG</sequence>
<evidence type="ECO:0000313" key="2">
    <source>
        <dbReference type="Proteomes" id="UP000283734"/>
    </source>
</evidence>
<accession>A0A418XZD4</accession>